<dbReference type="InterPro" id="IPR010895">
    <property type="entry name" value="CHRD"/>
</dbReference>
<protein>
    <submittedName>
        <fullName evidence="2">CHRD domain containing protein</fullName>
    </submittedName>
</protein>
<organism evidence="2 3">
    <name type="scientific">Anaeromyxobacter dehalogenans (strain ATCC BAA-258 / DSM 21875 / 2CP-1)</name>
    <dbReference type="NCBI Taxonomy" id="455488"/>
    <lineage>
        <taxon>Bacteria</taxon>
        <taxon>Pseudomonadati</taxon>
        <taxon>Myxococcota</taxon>
        <taxon>Myxococcia</taxon>
        <taxon>Myxococcales</taxon>
        <taxon>Cystobacterineae</taxon>
        <taxon>Anaeromyxobacteraceae</taxon>
        <taxon>Anaeromyxobacter</taxon>
    </lineage>
</organism>
<proteinExistence type="predicted"/>
<evidence type="ECO:0000313" key="2">
    <source>
        <dbReference type="EMBL" id="ACL66670.1"/>
    </source>
</evidence>
<dbReference type="PROSITE" id="PS51257">
    <property type="entry name" value="PROKAR_LIPOPROTEIN"/>
    <property type="match status" value="1"/>
</dbReference>
<evidence type="ECO:0000313" key="3">
    <source>
        <dbReference type="Proteomes" id="UP000007089"/>
    </source>
</evidence>
<dbReference type="HOGENOM" id="CLU_668417_0_0_7"/>
<reference evidence="2" key="1">
    <citation type="submission" date="2009-01" db="EMBL/GenBank/DDBJ databases">
        <title>Complete sequence of Anaeromyxobacter dehalogenans 2CP-1.</title>
        <authorList>
            <consortium name="US DOE Joint Genome Institute"/>
            <person name="Lucas S."/>
            <person name="Copeland A."/>
            <person name="Lapidus A."/>
            <person name="Glavina del Rio T."/>
            <person name="Dalin E."/>
            <person name="Tice H."/>
            <person name="Bruce D."/>
            <person name="Goodwin L."/>
            <person name="Pitluck S."/>
            <person name="Saunders E."/>
            <person name="Brettin T."/>
            <person name="Detter J.C."/>
            <person name="Han C."/>
            <person name="Larimer F."/>
            <person name="Land M."/>
            <person name="Hauser L."/>
            <person name="Kyrpides N."/>
            <person name="Ovchinnikova G."/>
            <person name="Beliaev A.S."/>
            <person name="Richardson P."/>
        </authorList>
    </citation>
    <scope>NUCLEOTIDE SEQUENCE</scope>
    <source>
        <strain evidence="2">2CP-1</strain>
    </source>
</reference>
<dbReference type="RefSeq" id="WP_015934481.1">
    <property type="nucleotide sequence ID" value="NC_011891.1"/>
</dbReference>
<keyword evidence="3" id="KW-1185">Reference proteome</keyword>
<accession>B8JHF8</accession>
<dbReference type="KEGG" id="acp:A2cp1_3336"/>
<dbReference type="PROSITE" id="PS50933">
    <property type="entry name" value="CHRD"/>
    <property type="match status" value="1"/>
</dbReference>
<gene>
    <name evidence="2" type="ordered locus">A2cp1_3336</name>
</gene>
<dbReference type="AlphaFoldDB" id="B8JHF8"/>
<evidence type="ECO:0000259" key="1">
    <source>
        <dbReference type="PROSITE" id="PS50933"/>
    </source>
</evidence>
<sequence>MGHVLLRSPSRHALLTSLLLAACGGGGYGGGGGGGGGGGYGDGGGGGGGGGSGDAGLAALWVVPESAPALSAAGQAGFTAGELFCNAHTAAHAGGEIRGQLDLGGPLRIATLDGAQETPPVVTNAFGAAAFTVDPGTLRMRGVVVTSGVPTANAAHVHLGARDAPGEIIVPLAGGPEVWVVPDGAPPLTTAQREAFEAGTLFVNVHTPAHAGGEIRGQLDHRGTARLAALDGAQEVPATGSSGFGAGLLVVDDATGRPGGFVISRRLTAESAAHVHQAARGTSGGIIVPLFGRPGLWVVRDDAEPLTAEQRTAFDAGGLYYNVHTTANPAGEIRGQLGRGGPLRIASLDGAQETPPVTSAGFGAGLLALDDGGGGEVGGFVVAAGLTGATAAHVHQGARGAPGDILVPLSGP</sequence>
<dbReference type="Pfam" id="PF07452">
    <property type="entry name" value="CHRD"/>
    <property type="match status" value="4"/>
</dbReference>
<feature type="domain" description="CHRD" evidence="1">
    <location>
        <begin position="104"/>
        <end position="224"/>
    </location>
</feature>
<dbReference type="Proteomes" id="UP000007089">
    <property type="component" value="Chromosome"/>
</dbReference>
<dbReference type="SMART" id="SM00754">
    <property type="entry name" value="CHRD"/>
    <property type="match status" value="2"/>
</dbReference>
<dbReference type="EMBL" id="CP001359">
    <property type="protein sequence ID" value="ACL66670.1"/>
    <property type="molecule type" value="Genomic_DNA"/>
</dbReference>
<name>B8JHF8_ANAD2</name>